<name>A0ABW9JM75_9SPHI</name>
<sequence>MTKFRAFQLDSEGSLFSFYKQNIYTLLEARLPKGGIGVLIDDLGFHGKRRIDTLHITSWDADHCHFEDLSQILNHLRPALIEIPGYEPESDTGKLCKNVILRYDDIHQEFITNVNRISKSYIQQLPFGTAWDETNIFYPSDEQAVCKNDRSLVCLFRSKGFNVLSLGDCESWQIADRLLNCNFIRTEVDVLILPHHGANNGFITTSFLQKVRPKVAICSSNYDNRYDHPRPEVREMLFHTGTRLFTTKTGDVVIYQRTNEWNASVYNMKMDNYGLSSSGEFTPKRWSRY</sequence>
<evidence type="ECO:0000313" key="2">
    <source>
        <dbReference type="Proteomes" id="UP001517367"/>
    </source>
</evidence>
<comment type="caution">
    <text evidence="1">The sequence shown here is derived from an EMBL/GenBank/DDBJ whole genome shotgun (WGS) entry which is preliminary data.</text>
</comment>
<dbReference type="Gene3D" id="3.60.15.10">
    <property type="entry name" value="Ribonuclease Z/Hydroxyacylglutathione hydrolase-like"/>
    <property type="match status" value="1"/>
</dbReference>
<dbReference type="EMBL" id="SRMP02000037">
    <property type="protein sequence ID" value="MFN0293016.1"/>
    <property type="molecule type" value="Genomic_DNA"/>
</dbReference>
<protein>
    <submittedName>
        <fullName evidence="1">ComEC/Rec2 family competence protein</fullName>
    </submittedName>
</protein>
<dbReference type="PANTHER" id="PTHR30619">
    <property type="entry name" value="DNA INTERNALIZATION/COMPETENCE PROTEIN COMEC/REC2"/>
    <property type="match status" value="1"/>
</dbReference>
<dbReference type="RefSeq" id="WP_409142227.1">
    <property type="nucleotide sequence ID" value="NZ_SRMP02000037.1"/>
</dbReference>
<evidence type="ECO:0000313" key="1">
    <source>
        <dbReference type="EMBL" id="MFN0293016.1"/>
    </source>
</evidence>
<reference evidence="1 2" key="1">
    <citation type="submission" date="2024-12" db="EMBL/GenBank/DDBJ databases">
        <authorList>
            <person name="Hu S."/>
        </authorList>
    </citation>
    <scope>NUCLEOTIDE SEQUENCE [LARGE SCALE GENOMIC DNA]</scope>
    <source>
        <strain evidence="1 2">P-25</strain>
    </source>
</reference>
<dbReference type="Proteomes" id="UP001517367">
    <property type="component" value="Unassembled WGS sequence"/>
</dbReference>
<accession>A0ABW9JM75</accession>
<organism evidence="1 2">
    <name type="scientific">Pedobacter helvus</name>
    <dbReference type="NCBI Taxonomy" id="2563444"/>
    <lineage>
        <taxon>Bacteria</taxon>
        <taxon>Pseudomonadati</taxon>
        <taxon>Bacteroidota</taxon>
        <taxon>Sphingobacteriia</taxon>
        <taxon>Sphingobacteriales</taxon>
        <taxon>Sphingobacteriaceae</taxon>
        <taxon>Pedobacter</taxon>
    </lineage>
</organism>
<dbReference type="PANTHER" id="PTHR30619:SF1">
    <property type="entry name" value="RECOMBINATION PROTEIN 2"/>
    <property type="match status" value="1"/>
</dbReference>
<proteinExistence type="predicted"/>
<gene>
    <name evidence="1" type="ORF">E5L68_016585</name>
</gene>
<dbReference type="InterPro" id="IPR036866">
    <property type="entry name" value="RibonucZ/Hydroxyglut_hydro"/>
</dbReference>
<keyword evidence="2" id="KW-1185">Reference proteome</keyword>
<dbReference type="InterPro" id="IPR052159">
    <property type="entry name" value="Competence_DNA_uptake"/>
</dbReference>
<dbReference type="SUPFAM" id="SSF56281">
    <property type="entry name" value="Metallo-hydrolase/oxidoreductase"/>
    <property type="match status" value="1"/>
</dbReference>